<protein>
    <recommendedName>
        <fullName evidence="3">DJ-1/PfpI domain-containing protein</fullName>
    </recommendedName>
</protein>
<reference evidence="1 2" key="1">
    <citation type="submission" date="2014-04" db="EMBL/GenBank/DDBJ databases">
        <authorList>
            <consortium name="DOE Joint Genome Institute"/>
            <person name="Kuo A."/>
            <person name="Kohler A."/>
            <person name="Nagy L.G."/>
            <person name="Floudas D."/>
            <person name="Copeland A."/>
            <person name="Barry K.W."/>
            <person name="Cichocki N."/>
            <person name="Veneault-Fourrey C."/>
            <person name="LaButti K."/>
            <person name="Lindquist E.A."/>
            <person name="Lipzen A."/>
            <person name="Lundell T."/>
            <person name="Morin E."/>
            <person name="Murat C."/>
            <person name="Sun H."/>
            <person name="Tunlid A."/>
            <person name="Henrissat B."/>
            <person name="Grigoriev I.V."/>
            <person name="Hibbett D.S."/>
            <person name="Martin F."/>
            <person name="Nordberg H.P."/>
            <person name="Cantor M.N."/>
            <person name="Hua S.X."/>
        </authorList>
    </citation>
    <scope>NUCLEOTIDE SEQUENCE [LARGE SCALE GENOMIC DNA]</scope>
    <source>
        <strain evidence="1 2">LaAM-08-1</strain>
    </source>
</reference>
<gene>
    <name evidence="1" type="ORF">K443DRAFT_4162</name>
</gene>
<dbReference type="EMBL" id="KN838564">
    <property type="protein sequence ID" value="KIK04968.1"/>
    <property type="molecule type" value="Genomic_DNA"/>
</dbReference>
<dbReference type="InterPro" id="IPR029062">
    <property type="entry name" value="Class_I_gatase-like"/>
</dbReference>
<evidence type="ECO:0008006" key="3">
    <source>
        <dbReference type="Google" id="ProtNLM"/>
    </source>
</evidence>
<organism evidence="1 2">
    <name type="scientific">Laccaria amethystina LaAM-08-1</name>
    <dbReference type="NCBI Taxonomy" id="1095629"/>
    <lineage>
        <taxon>Eukaryota</taxon>
        <taxon>Fungi</taxon>
        <taxon>Dikarya</taxon>
        <taxon>Basidiomycota</taxon>
        <taxon>Agaricomycotina</taxon>
        <taxon>Agaricomycetes</taxon>
        <taxon>Agaricomycetidae</taxon>
        <taxon>Agaricales</taxon>
        <taxon>Agaricineae</taxon>
        <taxon>Hydnangiaceae</taxon>
        <taxon>Laccaria</taxon>
    </lineage>
</organism>
<name>A0A0C9YAE4_9AGAR</name>
<dbReference type="AlphaFoldDB" id="A0A0C9YAE4"/>
<keyword evidence="2" id="KW-1185">Reference proteome</keyword>
<dbReference type="OrthoDB" id="543156at2759"/>
<evidence type="ECO:0000313" key="2">
    <source>
        <dbReference type="Proteomes" id="UP000054477"/>
    </source>
</evidence>
<sequence length="146" mass="15841">MATPSNLRIAVLHEHQNLDVVGAMDNLDNHSQAYHSKLPTSHLKLKTTPNAHVRDVAVCGLLYPRTLDRPLIQSFGCTEFVKKRWADPNVLFLTVCTGSLTLAQTGVLNGRREAEQSGALGGRRKVGEGWEGVECCGGYGGIDLAM</sequence>
<accession>A0A0C9YAE4</accession>
<dbReference type="Proteomes" id="UP000054477">
    <property type="component" value="Unassembled WGS sequence"/>
</dbReference>
<dbReference type="SUPFAM" id="SSF52317">
    <property type="entry name" value="Class I glutamine amidotransferase-like"/>
    <property type="match status" value="1"/>
</dbReference>
<reference evidence="2" key="2">
    <citation type="submission" date="2015-01" db="EMBL/GenBank/DDBJ databases">
        <title>Evolutionary Origins and Diversification of the Mycorrhizal Mutualists.</title>
        <authorList>
            <consortium name="DOE Joint Genome Institute"/>
            <consortium name="Mycorrhizal Genomics Consortium"/>
            <person name="Kohler A."/>
            <person name="Kuo A."/>
            <person name="Nagy L.G."/>
            <person name="Floudas D."/>
            <person name="Copeland A."/>
            <person name="Barry K.W."/>
            <person name="Cichocki N."/>
            <person name="Veneault-Fourrey C."/>
            <person name="LaButti K."/>
            <person name="Lindquist E.A."/>
            <person name="Lipzen A."/>
            <person name="Lundell T."/>
            <person name="Morin E."/>
            <person name="Murat C."/>
            <person name="Riley R."/>
            <person name="Ohm R."/>
            <person name="Sun H."/>
            <person name="Tunlid A."/>
            <person name="Henrissat B."/>
            <person name="Grigoriev I.V."/>
            <person name="Hibbett D.S."/>
            <person name="Martin F."/>
        </authorList>
    </citation>
    <scope>NUCLEOTIDE SEQUENCE [LARGE SCALE GENOMIC DNA]</scope>
    <source>
        <strain evidence="2">LaAM-08-1</strain>
    </source>
</reference>
<evidence type="ECO:0000313" key="1">
    <source>
        <dbReference type="EMBL" id="KIK04968.1"/>
    </source>
</evidence>
<proteinExistence type="predicted"/>
<dbReference type="Gene3D" id="3.40.50.880">
    <property type="match status" value="1"/>
</dbReference>
<dbReference type="HOGENOM" id="CLU_1777762_0_0_1"/>